<sequence>MPQPAVPPAMATATPVGYLGPAGSWTHQACTELYGERGLVPCEREELFAAFAQGRLARLCVPVTTSLVGATP</sequence>
<evidence type="ECO:0000313" key="3">
    <source>
        <dbReference type="Proteomes" id="UP000626210"/>
    </source>
</evidence>
<proteinExistence type="predicted"/>
<dbReference type="Proteomes" id="UP000626210">
    <property type="component" value="Unassembled WGS sequence"/>
</dbReference>
<dbReference type="Gene3D" id="3.40.190.10">
    <property type="entry name" value="Periplasmic binding protein-like II"/>
    <property type="match status" value="1"/>
</dbReference>
<dbReference type="SUPFAM" id="SSF53850">
    <property type="entry name" value="Periplasmic binding protein-like II"/>
    <property type="match status" value="1"/>
</dbReference>
<reference evidence="3" key="1">
    <citation type="journal article" date="2019" name="Int. J. Syst. Evol. Microbiol.">
        <title>The Global Catalogue of Microorganisms (GCM) 10K type strain sequencing project: providing services to taxonomists for standard genome sequencing and annotation.</title>
        <authorList>
            <consortium name="The Broad Institute Genomics Platform"/>
            <consortium name="The Broad Institute Genome Sequencing Center for Infectious Disease"/>
            <person name="Wu L."/>
            <person name="Ma J."/>
        </authorList>
    </citation>
    <scope>NUCLEOTIDE SEQUENCE [LARGE SCALE GENOMIC DNA]</scope>
    <source>
        <strain evidence="3">KCTC 23314</strain>
    </source>
</reference>
<comment type="caution">
    <text evidence="2">The sequence shown here is derived from an EMBL/GenBank/DDBJ whole genome shotgun (WGS) entry which is preliminary data.</text>
</comment>
<evidence type="ECO:0000259" key="1">
    <source>
        <dbReference type="Pfam" id="PF00800"/>
    </source>
</evidence>
<dbReference type="EMBL" id="BMYK01000009">
    <property type="protein sequence ID" value="GHC86065.1"/>
    <property type="molecule type" value="Genomic_DNA"/>
</dbReference>
<gene>
    <name evidence="2" type="ORF">GCM10007320_31470</name>
</gene>
<accession>A0ABQ3G2U4</accession>
<evidence type="ECO:0000313" key="2">
    <source>
        <dbReference type="EMBL" id="GHC86065.1"/>
    </source>
</evidence>
<dbReference type="InterPro" id="IPR001086">
    <property type="entry name" value="Preph_deHydtase"/>
</dbReference>
<dbReference type="Pfam" id="PF00800">
    <property type="entry name" value="PDT"/>
    <property type="match status" value="1"/>
</dbReference>
<name>A0ABQ3G2U4_9BURK</name>
<feature type="domain" description="Prephenate dehydratase" evidence="1">
    <location>
        <begin position="16"/>
        <end position="70"/>
    </location>
</feature>
<keyword evidence="3" id="KW-1185">Reference proteome</keyword>
<protein>
    <recommendedName>
        <fullName evidence="1">Prephenate dehydratase domain-containing protein</fullName>
    </recommendedName>
</protein>
<organism evidence="2 3">
    <name type="scientific">Pseudorhodoferax aquiterrae</name>
    <dbReference type="NCBI Taxonomy" id="747304"/>
    <lineage>
        <taxon>Bacteria</taxon>
        <taxon>Pseudomonadati</taxon>
        <taxon>Pseudomonadota</taxon>
        <taxon>Betaproteobacteria</taxon>
        <taxon>Burkholderiales</taxon>
        <taxon>Comamonadaceae</taxon>
    </lineage>
</organism>